<proteinExistence type="predicted"/>
<evidence type="ECO:0000313" key="1">
    <source>
        <dbReference type="EMBL" id="MBO2029460.1"/>
    </source>
</evidence>
<dbReference type="EMBL" id="JAGETO010000088">
    <property type="protein sequence ID" value="MBO2029460.1"/>
    <property type="molecule type" value="Genomic_DNA"/>
</dbReference>
<name>A0A939NS54_KLEPN</name>
<comment type="caution">
    <text evidence="1">The sequence shown here is derived from an EMBL/GenBank/DDBJ whole genome shotgun (WGS) entry which is preliminary data.</text>
</comment>
<protein>
    <submittedName>
        <fullName evidence="1">Uncharacterized protein</fullName>
    </submittedName>
</protein>
<gene>
    <name evidence="1" type="ORF">J4734_19810</name>
</gene>
<reference evidence="1" key="1">
    <citation type="submission" date="2021-03" db="EMBL/GenBank/DDBJ databases">
        <title>Molecular epidemiology and mechanisms of colistin and carbapenem resistance in Enterobacteriaceae from clinical isolates, the environment and porcine samples in Pretoria, South Africa.</title>
        <authorList>
            <person name="Bogoshi D."/>
            <person name="Mbelle N.M."/>
            <person name="Naidoo V."/>
            <person name="Osei Sekyere J."/>
        </authorList>
    </citation>
    <scope>NUCLEOTIDE SEQUENCE</scope>
    <source>
        <strain evidence="1">C034</strain>
    </source>
</reference>
<dbReference type="Proteomes" id="UP000664620">
    <property type="component" value="Unassembled WGS sequence"/>
</dbReference>
<organism evidence="1 2">
    <name type="scientific">Klebsiella pneumoniae</name>
    <dbReference type="NCBI Taxonomy" id="573"/>
    <lineage>
        <taxon>Bacteria</taxon>
        <taxon>Pseudomonadati</taxon>
        <taxon>Pseudomonadota</taxon>
        <taxon>Gammaproteobacteria</taxon>
        <taxon>Enterobacterales</taxon>
        <taxon>Enterobacteriaceae</taxon>
        <taxon>Klebsiella/Raoultella group</taxon>
        <taxon>Klebsiella</taxon>
        <taxon>Klebsiella pneumoniae complex</taxon>
    </lineage>
</organism>
<sequence>MIADSDEREDYQSLRGFNGRMALSADQLQWRGLNSPGCRAKSATSRGC</sequence>
<accession>A0A939NS54</accession>
<dbReference type="AlphaFoldDB" id="A0A939NS54"/>
<evidence type="ECO:0000313" key="2">
    <source>
        <dbReference type="Proteomes" id="UP000664620"/>
    </source>
</evidence>